<dbReference type="PANTHER" id="PTHR44688:SF16">
    <property type="entry name" value="DNA-BINDING TRANSCRIPTIONAL ACTIVATOR DEVR_DOSR"/>
    <property type="match status" value="1"/>
</dbReference>
<dbReference type="Gene3D" id="1.10.10.10">
    <property type="entry name" value="Winged helix-like DNA-binding domain superfamily/Winged helix DNA-binding domain"/>
    <property type="match status" value="1"/>
</dbReference>
<dbReference type="Pfam" id="PF00196">
    <property type="entry name" value="GerE"/>
    <property type="match status" value="1"/>
</dbReference>
<dbReference type="InterPro" id="IPR000792">
    <property type="entry name" value="Tscrpt_reg_LuxR_C"/>
</dbReference>
<evidence type="ECO:0000256" key="2">
    <source>
        <dbReference type="ARBA" id="ARBA00023125"/>
    </source>
</evidence>
<dbReference type="PROSITE" id="PS50043">
    <property type="entry name" value="HTH_LUXR_2"/>
    <property type="match status" value="1"/>
</dbReference>
<keyword evidence="6" id="KW-1185">Reference proteome</keyword>
<dbReference type="Proteomes" id="UP001329151">
    <property type="component" value="Chromosome"/>
</dbReference>
<gene>
    <name evidence="5" type="ORF">RGQ30_23700</name>
</gene>
<dbReference type="CDD" id="cd06170">
    <property type="entry name" value="LuxR_C_like"/>
    <property type="match status" value="1"/>
</dbReference>
<dbReference type="AlphaFoldDB" id="A0AA86J015"/>
<dbReference type="PANTHER" id="PTHR44688">
    <property type="entry name" value="DNA-BINDING TRANSCRIPTIONAL ACTIVATOR DEVR_DOSR"/>
    <property type="match status" value="1"/>
</dbReference>
<evidence type="ECO:0000313" key="6">
    <source>
        <dbReference type="Proteomes" id="UP001329151"/>
    </source>
</evidence>
<organism evidence="5 6">
    <name type="scientific">Limnobacter thiooxidans</name>
    <dbReference type="NCBI Taxonomy" id="131080"/>
    <lineage>
        <taxon>Bacteria</taxon>
        <taxon>Pseudomonadati</taxon>
        <taxon>Pseudomonadota</taxon>
        <taxon>Betaproteobacteria</taxon>
        <taxon>Burkholderiales</taxon>
        <taxon>Burkholderiaceae</taxon>
        <taxon>Limnobacter</taxon>
    </lineage>
</organism>
<evidence type="ECO:0000256" key="1">
    <source>
        <dbReference type="ARBA" id="ARBA00023015"/>
    </source>
</evidence>
<keyword evidence="3" id="KW-0804">Transcription</keyword>
<dbReference type="InterPro" id="IPR036388">
    <property type="entry name" value="WH-like_DNA-bd_sf"/>
</dbReference>
<keyword evidence="2" id="KW-0238">DNA-binding</keyword>
<evidence type="ECO:0000313" key="5">
    <source>
        <dbReference type="EMBL" id="BET26869.1"/>
    </source>
</evidence>
<dbReference type="InterPro" id="IPR016032">
    <property type="entry name" value="Sig_transdc_resp-reg_C-effctor"/>
</dbReference>
<dbReference type="PRINTS" id="PR00038">
    <property type="entry name" value="HTHLUXR"/>
</dbReference>
<dbReference type="KEGG" id="lto:RGQ30_23700"/>
<name>A0AA86J015_9BURK</name>
<proteinExistence type="predicted"/>
<feature type="domain" description="HTH luxR-type" evidence="4">
    <location>
        <begin position="30"/>
        <end position="95"/>
    </location>
</feature>
<accession>A0AA86J015</accession>
<protein>
    <recommendedName>
        <fullName evidence="4">HTH luxR-type domain-containing protein</fullName>
    </recommendedName>
</protein>
<keyword evidence="1" id="KW-0805">Transcription regulation</keyword>
<reference evidence="5 6" key="1">
    <citation type="submission" date="2023-10" db="EMBL/GenBank/DDBJ databases">
        <title>Complete Genome Sequence of Limnobacter thiooxidans CS-K2T, Isolated from freshwater lake sediments in Bavaria, Germany.</title>
        <authorList>
            <person name="Naruki M."/>
            <person name="Watanabe A."/>
            <person name="Warashina T."/>
            <person name="Morita T."/>
            <person name="Arakawa K."/>
        </authorList>
    </citation>
    <scope>NUCLEOTIDE SEQUENCE [LARGE SCALE GENOMIC DNA]</scope>
    <source>
        <strain evidence="5 6">CS-K2</strain>
    </source>
</reference>
<dbReference type="SMART" id="SM00421">
    <property type="entry name" value="HTH_LUXR"/>
    <property type="match status" value="1"/>
</dbReference>
<evidence type="ECO:0000256" key="3">
    <source>
        <dbReference type="ARBA" id="ARBA00023163"/>
    </source>
</evidence>
<dbReference type="GO" id="GO:0006355">
    <property type="term" value="P:regulation of DNA-templated transcription"/>
    <property type="evidence" value="ECO:0007669"/>
    <property type="project" value="InterPro"/>
</dbReference>
<dbReference type="EMBL" id="AP028947">
    <property type="protein sequence ID" value="BET26869.1"/>
    <property type="molecule type" value="Genomic_DNA"/>
</dbReference>
<dbReference type="RefSeq" id="WP_130555700.1">
    <property type="nucleotide sequence ID" value="NZ_AP028947.1"/>
</dbReference>
<sequence>MDTVQVSFQMTSPVSELSRLTDSDSSERLNDALNHHLSPRQTQVLLLMLQGHSRSEIAKHLNVSARTVDTTRARMMVKLKAKSNTELAIKAFELCNSVTA</sequence>
<evidence type="ECO:0000259" key="4">
    <source>
        <dbReference type="PROSITE" id="PS50043"/>
    </source>
</evidence>
<dbReference type="GO" id="GO:0003677">
    <property type="term" value="F:DNA binding"/>
    <property type="evidence" value="ECO:0007669"/>
    <property type="project" value="UniProtKB-KW"/>
</dbReference>
<dbReference type="SUPFAM" id="SSF46894">
    <property type="entry name" value="C-terminal effector domain of the bipartite response regulators"/>
    <property type="match status" value="1"/>
</dbReference>